<sequence length="381" mass="41849">MDEKIHCRTYAEIHTERMRENVIQLKRRLTAGTRFMAVVKGNAYGHGIEPCVQAIDDLCDWYGTATMQEALRVRRAAGKKPILVFGYVSDEEILLAAENKITLSAYSASSLAHMSARCVSMKVQVSVHLKLDTGFHRMGMDCCKDIPCCVKQLLPLFSLPNINITGMYTHLVYGAGSNTKEQAFTDVQRQRFQDCIRALQEQGVDTGICHICNSKAAVHAPELHMDMVRVGAYIFGLAATSEQQSIPLQKALVWKARIVLLRDIGIGEGVGYGHDFIAKRPVRIAVLAAGFADGYRRCIAQSPQGYVSIHGQKALLIGKVCMDMFMVDVSDIEGVQVGEYALLSGDDGTNAVSSYLLGKIIQGTAGEIAVGITDRVQRYII</sequence>
<accession>A0A3E2W1Z2</accession>
<dbReference type="InterPro" id="IPR009006">
    <property type="entry name" value="Ala_racemase/Decarboxylase_C"/>
</dbReference>
<keyword evidence="3 7" id="KW-0413">Isomerase</keyword>
<dbReference type="InterPro" id="IPR011079">
    <property type="entry name" value="Ala_racemase_C"/>
</dbReference>
<dbReference type="NCBIfam" id="TIGR00492">
    <property type="entry name" value="alr"/>
    <property type="match status" value="1"/>
</dbReference>
<comment type="caution">
    <text evidence="7">The sequence shown here is derived from an EMBL/GenBank/DDBJ whole genome shotgun (WGS) entry which is preliminary data.</text>
</comment>
<dbReference type="PRINTS" id="PR00992">
    <property type="entry name" value="ALARACEMASE"/>
</dbReference>
<dbReference type="Proteomes" id="UP000260025">
    <property type="component" value="Unassembled WGS sequence"/>
</dbReference>
<dbReference type="Pfam" id="PF00842">
    <property type="entry name" value="Ala_racemase_C"/>
    <property type="match status" value="1"/>
</dbReference>
<keyword evidence="2 4" id="KW-0663">Pyridoxal phosphate</keyword>
<dbReference type="PANTHER" id="PTHR30511">
    <property type="entry name" value="ALANINE RACEMASE"/>
    <property type="match status" value="1"/>
</dbReference>
<dbReference type="PROSITE" id="PS00395">
    <property type="entry name" value="ALANINE_RACEMASE"/>
    <property type="match status" value="1"/>
</dbReference>
<feature type="domain" description="Alanine racemase C-terminal" evidence="6">
    <location>
        <begin position="251"/>
        <end position="381"/>
    </location>
</feature>
<dbReference type="InterPro" id="IPR029066">
    <property type="entry name" value="PLP-binding_barrel"/>
</dbReference>
<evidence type="ECO:0000256" key="1">
    <source>
        <dbReference type="ARBA" id="ARBA00001933"/>
    </source>
</evidence>
<evidence type="ECO:0000256" key="3">
    <source>
        <dbReference type="ARBA" id="ARBA00023235"/>
    </source>
</evidence>
<evidence type="ECO:0000259" key="6">
    <source>
        <dbReference type="SMART" id="SM01005"/>
    </source>
</evidence>
<organism evidence="7 8">
    <name type="scientific">Clostridium innocuum</name>
    <dbReference type="NCBI Taxonomy" id="1522"/>
    <lineage>
        <taxon>Bacteria</taxon>
        <taxon>Bacillati</taxon>
        <taxon>Bacillota</taxon>
        <taxon>Clostridia</taxon>
        <taxon>Eubacteriales</taxon>
        <taxon>Clostridiaceae</taxon>
        <taxon>Clostridium</taxon>
    </lineage>
</organism>
<dbReference type="GO" id="GO:0005829">
    <property type="term" value="C:cytosol"/>
    <property type="evidence" value="ECO:0007669"/>
    <property type="project" value="TreeGrafter"/>
</dbReference>
<dbReference type="PANTHER" id="PTHR30511:SF0">
    <property type="entry name" value="ALANINE RACEMASE, CATABOLIC-RELATED"/>
    <property type="match status" value="1"/>
</dbReference>
<gene>
    <name evidence="7" type="primary">alr</name>
    <name evidence="7" type="ORF">DXA38_03720</name>
</gene>
<dbReference type="SUPFAM" id="SSF50621">
    <property type="entry name" value="Alanine racemase C-terminal domain-like"/>
    <property type="match status" value="1"/>
</dbReference>
<dbReference type="EMBL" id="QVEV01000003">
    <property type="protein sequence ID" value="RGC18076.1"/>
    <property type="molecule type" value="Genomic_DNA"/>
</dbReference>
<dbReference type="EC" id="5.1.1.1" evidence="7"/>
<dbReference type="InterPro" id="IPR000821">
    <property type="entry name" value="Ala_racemase"/>
</dbReference>
<feature type="modified residue" description="N6-(pyridoxal phosphate)lysine" evidence="4">
    <location>
        <position position="40"/>
    </location>
</feature>
<reference evidence="7 8" key="1">
    <citation type="submission" date="2018-08" db="EMBL/GenBank/DDBJ databases">
        <title>A genome reference for cultivated species of the human gut microbiota.</title>
        <authorList>
            <person name="Zou Y."/>
            <person name="Xue W."/>
            <person name="Luo G."/>
        </authorList>
    </citation>
    <scope>NUCLEOTIDE SEQUENCE [LARGE SCALE GENOMIC DNA]</scope>
    <source>
        <strain evidence="7 8">OF01-2LB</strain>
    </source>
</reference>
<name>A0A3E2W1Z2_CLOIN</name>
<dbReference type="RefSeq" id="WP_117442037.1">
    <property type="nucleotide sequence ID" value="NZ_QVEV01000003.1"/>
</dbReference>
<feature type="binding site" evidence="5">
    <location>
        <position position="137"/>
    </location>
    <ligand>
        <name>substrate</name>
    </ligand>
</feature>
<dbReference type="InterPro" id="IPR001608">
    <property type="entry name" value="Ala_racemase_N"/>
</dbReference>
<dbReference type="Pfam" id="PF01168">
    <property type="entry name" value="Ala_racemase_N"/>
    <property type="match status" value="1"/>
</dbReference>
<evidence type="ECO:0000313" key="7">
    <source>
        <dbReference type="EMBL" id="RGC18076.1"/>
    </source>
</evidence>
<dbReference type="AlphaFoldDB" id="A0A3E2W1Z2"/>
<proteinExistence type="predicted"/>
<dbReference type="Gene3D" id="3.20.20.10">
    <property type="entry name" value="Alanine racemase"/>
    <property type="match status" value="1"/>
</dbReference>
<evidence type="ECO:0000256" key="2">
    <source>
        <dbReference type="ARBA" id="ARBA00022898"/>
    </source>
</evidence>
<dbReference type="CDD" id="cd00430">
    <property type="entry name" value="PLPDE_III_AR"/>
    <property type="match status" value="1"/>
</dbReference>
<evidence type="ECO:0000313" key="8">
    <source>
        <dbReference type="Proteomes" id="UP000260025"/>
    </source>
</evidence>
<protein>
    <submittedName>
        <fullName evidence="7">Alanine racemase</fullName>
        <ecNumber evidence="7">5.1.1.1</ecNumber>
    </submittedName>
</protein>
<dbReference type="InterPro" id="IPR020622">
    <property type="entry name" value="Ala_racemase_pyridoxalP-BS"/>
</dbReference>
<dbReference type="GO" id="GO:0008784">
    <property type="term" value="F:alanine racemase activity"/>
    <property type="evidence" value="ECO:0007669"/>
    <property type="project" value="UniProtKB-EC"/>
</dbReference>
<dbReference type="SMART" id="SM01005">
    <property type="entry name" value="Ala_racemase_C"/>
    <property type="match status" value="1"/>
</dbReference>
<dbReference type="Gene3D" id="2.40.37.10">
    <property type="entry name" value="Lyase, Ornithine Decarboxylase, Chain A, domain 1"/>
    <property type="match status" value="1"/>
</dbReference>
<dbReference type="GO" id="GO:0030170">
    <property type="term" value="F:pyridoxal phosphate binding"/>
    <property type="evidence" value="ECO:0007669"/>
    <property type="project" value="TreeGrafter"/>
</dbReference>
<dbReference type="GO" id="GO:0030632">
    <property type="term" value="P:D-alanine biosynthetic process"/>
    <property type="evidence" value="ECO:0007669"/>
    <property type="project" value="TreeGrafter"/>
</dbReference>
<evidence type="ECO:0000256" key="5">
    <source>
        <dbReference type="PIRSR" id="PIRSR600821-52"/>
    </source>
</evidence>
<evidence type="ECO:0000256" key="4">
    <source>
        <dbReference type="PIRSR" id="PIRSR600821-50"/>
    </source>
</evidence>
<dbReference type="SUPFAM" id="SSF51419">
    <property type="entry name" value="PLP-binding barrel"/>
    <property type="match status" value="1"/>
</dbReference>
<dbReference type="FunFam" id="3.20.20.10:FF:000002">
    <property type="entry name" value="Alanine racemase"/>
    <property type="match status" value="1"/>
</dbReference>
<feature type="binding site" evidence="5">
    <location>
        <position position="322"/>
    </location>
    <ligand>
        <name>substrate</name>
    </ligand>
</feature>
<comment type="cofactor">
    <cofactor evidence="1 4">
        <name>pyridoxal 5'-phosphate</name>
        <dbReference type="ChEBI" id="CHEBI:597326"/>
    </cofactor>
</comment>
<dbReference type="OrthoDB" id="9813814at2"/>